<evidence type="ECO:0000259" key="8">
    <source>
        <dbReference type="PROSITE" id="PS01033"/>
    </source>
</evidence>
<evidence type="ECO:0000256" key="7">
    <source>
        <dbReference type="SAM" id="MobiDB-lite"/>
    </source>
</evidence>
<dbReference type="Pfam" id="PF00042">
    <property type="entry name" value="Globin"/>
    <property type="match status" value="1"/>
</dbReference>
<keyword evidence="10" id="KW-1185">Reference proteome</keyword>
<dbReference type="InterPro" id="IPR009050">
    <property type="entry name" value="Globin-like_sf"/>
</dbReference>
<keyword evidence="4" id="KW-0479">Metal-binding</keyword>
<evidence type="ECO:0000313" key="9">
    <source>
        <dbReference type="EMBL" id="KAH9378056.1"/>
    </source>
</evidence>
<dbReference type="GO" id="GO:0020037">
    <property type="term" value="F:heme binding"/>
    <property type="evidence" value="ECO:0007669"/>
    <property type="project" value="InterPro"/>
</dbReference>
<dbReference type="Gene3D" id="1.10.490.10">
    <property type="entry name" value="Globins"/>
    <property type="match status" value="1"/>
</dbReference>
<protein>
    <recommendedName>
        <fullName evidence="8">Globin domain-containing protein</fullName>
    </recommendedName>
</protein>
<keyword evidence="1 6" id="KW-0813">Transport</keyword>
<keyword evidence="3 6" id="KW-0561">Oxygen transport</keyword>
<evidence type="ECO:0000313" key="10">
    <source>
        <dbReference type="Proteomes" id="UP000821853"/>
    </source>
</evidence>
<sequence>MGSLLSKGVPDPVTGMTERERRGVEQSWSQFVKSNPEYGVVMFAALFEHHPDFLKLFPAFRGKQLKELEQDAKFRAHGCAVGYQLSSMVDSMRDPVLLEALIRKNATAHLVRKGVGPFHFQRWTRLDHTGVPIRENRAKRSRPQTHRAIQYQIVRTVTRTRLLGHLFCTGNISTVGLLIGDVLLMHEAT</sequence>
<dbReference type="EMBL" id="JABSTR010000008">
    <property type="protein sequence ID" value="KAH9378056.1"/>
    <property type="molecule type" value="Genomic_DNA"/>
</dbReference>
<dbReference type="AlphaFoldDB" id="A0A9J6GTK6"/>
<comment type="similarity">
    <text evidence="6">Belongs to the globin family.</text>
</comment>
<dbReference type="PROSITE" id="PS01033">
    <property type="entry name" value="GLOBIN"/>
    <property type="match status" value="1"/>
</dbReference>
<dbReference type="GO" id="GO:0005344">
    <property type="term" value="F:oxygen carrier activity"/>
    <property type="evidence" value="ECO:0007669"/>
    <property type="project" value="UniProtKB-KW"/>
</dbReference>
<evidence type="ECO:0000256" key="6">
    <source>
        <dbReference type="RuleBase" id="RU000356"/>
    </source>
</evidence>
<dbReference type="Proteomes" id="UP000821853">
    <property type="component" value="Unassembled WGS sequence"/>
</dbReference>
<proteinExistence type="inferred from homology"/>
<dbReference type="PANTHER" id="PTHR47217:SF1">
    <property type="entry name" value="GLOBIN-LIKE PROTEIN"/>
    <property type="match status" value="1"/>
</dbReference>
<dbReference type="InterPro" id="IPR000971">
    <property type="entry name" value="Globin"/>
</dbReference>
<dbReference type="InterPro" id="IPR012292">
    <property type="entry name" value="Globin/Proto"/>
</dbReference>
<gene>
    <name evidence="9" type="ORF">HPB48_010608</name>
</gene>
<dbReference type="VEuPathDB" id="VectorBase:HLOH_043615"/>
<dbReference type="OrthoDB" id="436496at2759"/>
<organism evidence="9 10">
    <name type="scientific">Haemaphysalis longicornis</name>
    <name type="common">Bush tick</name>
    <dbReference type="NCBI Taxonomy" id="44386"/>
    <lineage>
        <taxon>Eukaryota</taxon>
        <taxon>Metazoa</taxon>
        <taxon>Ecdysozoa</taxon>
        <taxon>Arthropoda</taxon>
        <taxon>Chelicerata</taxon>
        <taxon>Arachnida</taxon>
        <taxon>Acari</taxon>
        <taxon>Parasitiformes</taxon>
        <taxon>Ixodida</taxon>
        <taxon>Ixodoidea</taxon>
        <taxon>Ixodidae</taxon>
        <taxon>Haemaphysalinae</taxon>
        <taxon>Haemaphysalis</taxon>
    </lineage>
</organism>
<dbReference type="PANTHER" id="PTHR47217">
    <property type="entry name" value="GLOBIN-LIKE PROTEIN"/>
    <property type="match status" value="1"/>
</dbReference>
<feature type="region of interest" description="Disordered" evidence="7">
    <location>
        <begin position="1"/>
        <end position="22"/>
    </location>
</feature>
<name>A0A9J6GTK6_HAELO</name>
<evidence type="ECO:0000256" key="5">
    <source>
        <dbReference type="ARBA" id="ARBA00023004"/>
    </source>
</evidence>
<keyword evidence="2 6" id="KW-0349">Heme</keyword>
<dbReference type="SUPFAM" id="SSF46458">
    <property type="entry name" value="Globin-like"/>
    <property type="match status" value="1"/>
</dbReference>
<comment type="caution">
    <text evidence="9">The sequence shown here is derived from an EMBL/GenBank/DDBJ whole genome shotgun (WGS) entry which is preliminary data.</text>
</comment>
<dbReference type="GO" id="GO:0019825">
    <property type="term" value="F:oxygen binding"/>
    <property type="evidence" value="ECO:0007669"/>
    <property type="project" value="InterPro"/>
</dbReference>
<evidence type="ECO:0000256" key="3">
    <source>
        <dbReference type="ARBA" id="ARBA00022621"/>
    </source>
</evidence>
<keyword evidence="5" id="KW-0408">Iron</keyword>
<feature type="domain" description="Globin" evidence="8">
    <location>
        <begin position="15"/>
        <end position="189"/>
    </location>
</feature>
<evidence type="ECO:0000256" key="4">
    <source>
        <dbReference type="ARBA" id="ARBA00022723"/>
    </source>
</evidence>
<evidence type="ECO:0000256" key="2">
    <source>
        <dbReference type="ARBA" id="ARBA00022617"/>
    </source>
</evidence>
<accession>A0A9J6GTK6</accession>
<dbReference type="CDD" id="cd01040">
    <property type="entry name" value="Mb-like"/>
    <property type="match status" value="1"/>
</dbReference>
<dbReference type="GO" id="GO:0046872">
    <property type="term" value="F:metal ion binding"/>
    <property type="evidence" value="ECO:0007669"/>
    <property type="project" value="UniProtKB-KW"/>
</dbReference>
<dbReference type="InterPro" id="IPR044399">
    <property type="entry name" value="Mb-like_M"/>
</dbReference>
<reference evidence="9 10" key="1">
    <citation type="journal article" date="2020" name="Cell">
        <title>Large-Scale Comparative Analyses of Tick Genomes Elucidate Their Genetic Diversity and Vector Capacities.</title>
        <authorList>
            <consortium name="Tick Genome and Microbiome Consortium (TIGMIC)"/>
            <person name="Jia N."/>
            <person name="Wang J."/>
            <person name="Shi W."/>
            <person name="Du L."/>
            <person name="Sun Y."/>
            <person name="Zhan W."/>
            <person name="Jiang J.F."/>
            <person name="Wang Q."/>
            <person name="Zhang B."/>
            <person name="Ji P."/>
            <person name="Bell-Sakyi L."/>
            <person name="Cui X.M."/>
            <person name="Yuan T.T."/>
            <person name="Jiang B.G."/>
            <person name="Yang W.F."/>
            <person name="Lam T.T."/>
            <person name="Chang Q.C."/>
            <person name="Ding S.J."/>
            <person name="Wang X.J."/>
            <person name="Zhu J.G."/>
            <person name="Ruan X.D."/>
            <person name="Zhao L."/>
            <person name="Wei J.T."/>
            <person name="Ye R.Z."/>
            <person name="Que T.C."/>
            <person name="Du C.H."/>
            <person name="Zhou Y.H."/>
            <person name="Cheng J.X."/>
            <person name="Dai P.F."/>
            <person name="Guo W.B."/>
            <person name="Han X.H."/>
            <person name="Huang E.J."/>
            <person name="Li L.F."/>
            <person name="Wei W."/>
            <person name="Gao Y.C."/>
            <person name="Liu J.Z."/>
            <person name="Shao H.Z."/>
            <person name="Wang X."/>
            <person name="Wang C.C."/>
            <person name="Yang T.C."/>
            <person name="Huo Q.B."/>
            <person name="Li W."/>
            <person name="Chen H.Y."/>
            <person name="Chen S.E."/>
            <person name="Zhou L.G."/>
            <person name="Ni X.B."/>
            <person name="Tian J.H."/>
            <person name="Sheng Y."/>
            <person name="Liu T."/>
            <person name="Pan Y.S."/>
            <person name="Xia L.Y."/>
            <person name="Li J."/>
            <person name="Zhao F."/>
            <person name="Cao W.C."/>
        </authorList>
    </citation>
    <scope>NUCLEOTIDE SEQUENCE [LARGE SCALE GENOMIC DNA]</scope>
    <source>
        <strain evidence="9">HaeL-2018</strain>
    </source>
</reference>
<evidence type="ECO:0000256" key="1">
    <source>
        <dbReference type="ARBA" id="ARBA00022448"/>
    </source>
</evidence>